<dbReference type="PANTHER" id="PTHR24305">
    <property type="entry name" value="CYTOCHROME P450"/>
    <property type="match status" value="1"/>
</dbReference>
<evidence type="ECO:0000313" key="9">
    <source>
        <dbReference type="EMBL" id="KEF55721.1"/>
    </source>
</evidence>
<dbReference type="FunFam" id="1.10.630.10:FF:000050">
    <property type="entry name" value="Cytochrome P450 monooxygenase"/>
    <property type="match status" value="1"/>
</dbReference>
<evidence type="ECO:0000256" key="4">
    <source>
        <dbReference type="ARBA" id="ARBA00023002"/>
    </source>
</evidence>
<feature type="binding site" description="axial binding residue" evidence="7">
    <location>
        <position position="459"/>
    </location>
    <ligand>
        <name>heme</name>
        <dbReference type="ChEBI" id="CHEBI:30413"/>
    </ligand>
    <ligandPart>
        <name>Fe</name>
        <dbReference type="ChEBI" id="CHEBI:18248"/>
    </ligandPart>
</feature>
<dbReference type="PROSITE" id="PS00086">
    <property type="entry name" value="CYTOCHROME_P450"/>
    <property type="match status" value="1"/>
</dbReference>
<dbReference type="SUPFAM" id="SSF48264">
    <property type="entry name" value="Cytochrome P450"/>
    <property type="match status" value="1"/>
</dbReference>
<dbReference type="GO" id="GO:0005506">
    <property type="term" value="F:iron ion binding"/>
    <property type="evidence" value="ECO:0007669"/>
    <property type="project" value="InterPro"/>
</dbReference>
<evidence type="ECO:0000256" key="8">
    <source>
        <dbReference type="RuleBase" id="RU000461"/>
    </source>
</evidence>
<dbReference type="OrthoDB" id="3934656at2759"/>
<keyword evidence="7 8" id="KW-0349">Heme</keyword>
<dbReference type="PANTHER" id="PTHR24305:SF190">
    <property type="entry name" value="P450, PUTATIVE (EUROFUNG)-RELATED"/>
    <property type="match status" value="1"/>
</dbReference>
<dbReference type="EMBL" id="AMGV01000007">
    <property type="protein sequence ID" value="KEF55721.1"/>
    <property type="molecule type" value="Genomic_DNA"/>
</dbReference>
<name>A0A072P7B3_9EURO</name>
<dbReference type="GO" id="GO:0004497">
    <property type="term" value="F:monooxygenase activity"/>
    <property type="evidence" value="ECO:0007669"/>
    <property type="project" value="UniProtKB-KW"/>
</dbReference>
<keyword evidence="6 8" id="KW-0503">Monooxygenase</keyword>
<comment type="cofactor">
    <cofactor evidence="1 7">
        <name>heme</name>
        <dbReference type="ChEBI" id="CHEBI:30413"/>
    </cofactor>
</comment>
<dbReference type="InterPro" id="IPR036396">
    <property type="entry name" value="Cyt_P450_sf"/>
</dbReference>
<dbReference type="STRING" id="1182545.A0A072P7B3"/>
<gene>
    <name evidence="9" type="ORF">A1O9_08471</name>
</gene>
<proteinExistence type="inferred from homology"/>
<dbReference type="GO" id="GO:0020037">
    <property type="term" value="F:heme binding"/>
    <property type="evidence" value="ECO:0007669"/>
    <property type="project" value="InterPro"/>
</dbReference>
<keyword evidence="10" id="KW-1185">Reference proteome</keyword>
<dbReference type="Proteomes" id="UP000027920">
    <property type="component" value="Unassembled WGS sequence"/>
</dbReference>
<evidence type="ECO:0000256" key="3">
    <source>
        <dbReference type="ARBA" id="ARBA00022723"/>
    </source>
</evidence>
<reference evidence="9 10" key="1">
    <citation type="submission" date="2013-03" db="EMBL/GenBank/DDBJ databases">
        <title>The Genome Sequence of Exophiala aquamarina CBS 119918.</title>
        <authorList>
            <consortium name="The Broad Institute Genomics Platform"/>
            <person name="Cuomo C."/>
            <person name="de Hoog S."/>
            <person name="Gorbushina A."/>
            <person name="Walker B."/>
            <person name="Young S.K."/>
            <person name="Zeng Q."/>
            <person name="Gargeya S."/>
            <person name="Fitzgerald M."/>
            <person name="Haas B."/>
            <person name="Abouelleil A."/>
            <person name="Allen A.W."/>
            <person name="Alvarado L."/>
            <person name="Arachchi H.M."/>
            <person name="Berlin A.M."/>
            <person name="Chapman S.B."/>
            <person name="Gainer-Dewar J."/>
            <person name="Goldberg J."/>
            <person name="Griggs A."/>
            <person name="Gujja S."/>
            <person name="Hansen M."/>
            <person name="Howarth C."/>
            <person name="Imamovic A."/>
            <person name="Ireland A."/>
            <person name="Larimer J."/>
            <person name="McCowan C."/>
            <person name="Murphy C."/>
            <person name="Pearson M."/>
            <person name="Poon T.W."/>
            <person name="Priest M."/>
            <person name="Roberts A."/>
            <person name="Saif S."/>
            <person name="Shea T."/>
            <person name="Sisk P."/>
            <person name="Sykes S."/>
            <person name="Wortman J."/>
            <person name="Nusbaum C."/>
            <person name="Birren B."/>
        </authorList>
    </citation>
    <scope>NUCLEOTIDE SEQUENCE [LARGE SCALE GENOMIC DNA]</scope>
    <source>
        <strain evidence="9 10">CBS 119918</strain>
    </source>
</reference>
<dbReference type="AlphaFoldDB" id="A0A072P7B3"/>
<dbReference type="PRINTS" id="PR00385">
    <property type="entry name" value="P450"/>
</dbReference>
<keyword evidence="4 8" id="KW-0560">Oxidoreductase</keyword>
<organism evidence="9 10">
    <name type="scientific">Exophiala aquamarina CBS 119918</name>
    <dbReference type="NCBI Taxonomy" id="1182545"/>
    <lineage>
        <taxon>Eukaryota</taxon>
        <taxon>Fungi</taxon>
        <taxon>Dikarya</taxon>
        <taxon>Ascomycota</taxon>
        <taxon>Pezizomycotina</taxon>
        <taxon>Eurotiomycetes</taxon>
        <taxon>Chaetothyriomycetidae</taxon>
        <taxon>Chaetothyriales</taxon>
        <taxon>Herpotrichiellaceae</taxon>
        <taxon>Exophiala</taxon>
    </lineage>
</organism>
<keyword evidence="3 7" id="KW-0479">Metal-binding</keyword>
<evidence type="ECO:0000256" key="6">
    <source>
        <dbReference type="ARBA" id="ARBA00023033"/>
    </source>
</evidence>
<dbReference type="VEuPathDB" id="FungiDB:A1O9_08471"/>
<accession>A0A072P7B3</accession>
<dbReference type="InterPro" id="IPR001128">
    <property type="entry name" value="Cyt_P450"/>
</dbReference>
<dbReference type="RefSeq" id="XP_013258311.1">
    <property type="nucleotide sequence ID" value="XM_013402857.1"/>
</dbReference>
<protein>
    <recommendedName>
        <fullName evidence="11">Cytochrome P450 oxidoreductase</fullName>
    </recommendedName>
</protein>
<evidence type="ECO:0008006" key="11">
    <source>
        <dbReference type="Google" id="ProtNLM"/>
    </source>
</evidence>
<dbReference type="GO" id="GO:0016705">
    <property type="term" value="F:oxidoreductase activity, acting on paired donors, with incorporation or reduction of molecular oxygen"/>
    <property type="evidence" value="ECO:0007669"/>
    <property type="project" value="InterPro"/>
</dbReference>
<dbReference type="GeneID" id="25283384"/>
<comment type="caution">
    <text evidence="9">The sequence shown here is derived from an EMBL/GenBank/DDBJ whole genome shotgun (WGS) entry which is preliminary data.</text>
</comment>
<dbReference type="CDD" id="cd11060">
    <property type="entry name" value="CYP57A1-like"/>
    <property type="match status" value="1"/>
</dbReference>
<dbReference type="PRINTS" id="PR00463">
    <property type="entry name" value="EP450I"/>
</dbReference>
<keyword evidence="5 7" id="KW-0408">Iron</keyword>
<dbReference type="Pfam" id="PF00067">
    <property type="entry name" value="p450"/>
    <property type="match status" value="1"/>
</dbReference>
<dbReference type="HOGENOM" id="CLU_001570_14_0_1"/>
<evidence type="ECO:0000313" key="10">
    <source>
        <dbReference type="Proteomes" id="UP000027920"/>
    </source>
</evidence>
<dbReference type="InterPro" id="IPR002401">
    <property type="entry name" value="Cyt_P450_E_grp-I"/>
</dbReference>
<evidence type="ECO:0000256" key="7">
    <source>
        <dbReference type="PIRSR" id="PIRSR602401-1"/>
    </source>
</evidence>
<dbReference type="Gene3D" id="1.10.630.10">
    <property type="entry name" value="Cytochrome P450"/>
    <property type="match status" value="1"/>
</dbReference>
<dbReference type="InterPro" id="IPR050121">
    <property type="entry name" value="Cytochrome_P450_monoxygenase"/>
</dbReference>
<comment type="similarity">
    <text evidence="2 8">Belongs to the cytochrome P450 family.</text>
</comment>
<evidence type="ECO:0000256" key="1">
    <source>
        <dbReference type="ARBA" id="ARBA00001971"/>
    </source>
</evidence>
<evidence type="ECO:0000256" key="5">
    <source>
        <dbReference type="ARBA" id="ARBA00023004"/>
    </source>
</evidence>
<sequence length="514" mass="58462">MAHLVDATKTVLGRISPTALLLIVAALALGQVLSARYLTPLRKIPGPWLASVTKLWKVHKTLQEHMEWENIRLHQKYGPIVRIGPTEVSIDDPEESLRIIYGPGSRYRKARWYEASDPPGAHSLFTDSNIQRHAHDRRMVSAAFSMTAVMEMEDFISDCVTMFETRLGEFADKKKPIDMAHWLQCYAFDVIGEVTFARRFGFLEKGEDVGDIMKTLDGFLSYSAKMGTIPELHGPYTSVMSYLFPGSDPFRSLKEVCDLYARGHFQHQPIFVESRVKDGAQHPDFLSRFIQAHNQKPNDFPMREVYKMCMVLVGAGSDTTAIALRAIVYFLCMNPEKLAKLRSEIDEADRTSRLSAVIKYREALKLPYLQAVLKEAMRLHPSTGFTLARVVPEGGTVLLGYDLPEGTTVGINSWVAHRNENVFGSDVESFIPERWLVSQESVRKMDRYFLEFGLGARTCLGKNISLMEMSKVIPQIIRAFEIELVNPEEAWKTTNWWLVKQAAMDCFIKRRVKN</sequence>
<dbReference type="InterPro" id="IPR017972">
    <property type="entry name" value="Cyt_P450_CS"/>
</dbReference>
<evidence type="ECO:0000256" key="2">
    <source>
        <dbReference type="ARBA" id="ARBA00010617"/>
    </source>
</evidence>